<dbReference type="OrthoDB" id="1937804at2759"/>
<proteinExistence type="predicted"/>
<comment type="caution">
    <text evidence="2">The sequence shown here is derived from an EMBL/GenBank/DDBJ whole genome shotgun (WGS) entry which is preliminary data.</text>
</comment>
<dbReference type="InterPro" id="IPR019557">
    <property type="entry name" value="AminoTfrase-like_pln_mobile"/>
</dbReference>
<gene>
    <name evidence="2" type="ORF">E3N88_10008</name>
</gene>
<sequence>MIIFQYIDESVVRVAVVVVHDGVGDGGGCRTPQPVAAGGGGGGLGHTGDYYFQNPERDEGILRIRRGDQDFWVHLNSNPIPENVVEFITLAGFGVIILCGNRRIDRALISALVERWRLETHTFHLPIGETTITLHDVNILWGSPIEGNVVSGADLTLNGSQIASLFENLRGVELPLEAIRILDASACGLGEFIAGSFSGSSSLNVSKREAFFI</sequence>
<dbReference type="AlphaFoldDB" id="A0A5N6PBR6"/>
<evidence type="ECO:0000259" key="1">
    <source>
        <dbReference type="Pfam" id="PF10536"/>
    </source>
</evidence>
<keyword evidence="3" id="KW-1185">Reference proteome</keyword>
<dbReference type="EMBL" id="SZYD01000005">
    <property type="protein sequence ID" value="KAD6118737.1"/>
    <property type="molecule type" value="Genomic_DNA"/>
</dbReference>
<organism evidence="2 3">
    <name type="scientific">Mikania micrantha</name>
    <name type="common">bitter vine</name>
    <dbReference type="NCBI Taxonomy" id="192012"/>
    <lineage>
        <taxon>Eukaryota</taxon>
        <taxon>Viridiplantae</taxon>
        <taxon>Streptophyta</taxon>
        <taxon>Embryophyta</taxon>
        <taxon>Tracheophyta</taxon>
        <taxon>Spermatophyta</taxon>
        <taxon>Magnoliopsida</taxon>
        <taxon>eudicotyledons</taxon>
        <taxon>Gunneridae</taxon>
        <taxon>Pentapetalae</taxon>
        <taxon>asterids</taxon>
        <taxon>campanulids</taxon>
        <taxon>Asterales</taxon>
        <taxon>Asteraceae</taxon>
        <taxon>Asteroideae</taxon>
        <taxon>Heliantheae alliance</taxon>
        <taxon>Eupatorieae</taxon>
        <taxon>Mikania</taxon>
    </lineage>
</organism>
<name>A0A5N6PBR6_9ASTR</name>
<dbReference type="PANTHER" id="PTHR46033:SF8">
    <property type="entry name" value="PROTEIN MAINTENANCE OF MERISTEMS-LIKE"/>
    <property type="match status" value="1"/>
</dbReference>
<dbReference type="PANTHER" id="PTHR46033">
    <property type="entry name" value="PROTEIN MAIN-LIKE 2"/>
    <property type="match status" value="1"/>
</dbReference>
<accession>A0A5N6PBR6</accession>
<evidence type="ECO:0000313" key="2">
    <source>
        <dbReference type="EMBL" id="KAD6118737.1"/>
    </source>
</evidence>
<protein>
    <recommendedName>
        <fullName evidence="1">Aminotransferase-like plant mobile domain-containing protein</fullName>
    </recommendedName>
</protein>
<dbReference type="GO" id="GO:0010073">
    <property type="term" value="P:meristem maintenance"/>
    <property type="evidence" value="ECO:0007669"/>
    <property type="project" value="InterPro"/>
</dbReference>
<reference evidence="2 3" key="1">
    <citation type="submission" date="2019-05" db="EMBL/GenBank/DDBJ databases">
        <title>Mikania micrantha, genome provides insights into the molecular mechanism of rapid growth.</title>
        <authorList>
            <person name="Liu B."/>
        </authorList>
    </citation>
    <scope>NUCLEOTIDE SEQUENCE [LARGE SCALE GENOMIC DNA]</scope>
    <source>
        <strain evidence="2">NLD-2019</strain>
        <tissue evidence="2">Leaf</tissue>
    </source>
</reference>
<dbReference type="Proteomes" id="UP000326396">
    <property type="component" value="Linkage Group LG13"/>
</dbReference>
<dbReference type="InterPro" id="IPR044824">
    <property type="entry name" value="MAIN-like"/>
</dbReference>
<feature type="domain" description="Aminotransferase-like plant mobile" evidence="1">
    <location>
        <begin position="92"/>
        <end position="172"/>
    </location>
</feature>
<dbReference type="Pfam" id="PF10536">
    <property type="entry name" value="PMD"/>
    <property type="match status" value="1"/>
</dbReference>
<evidence type="ECO:0000313" key="3">
    <source>
        <dbReference type="Proteomes" id="UP000326396"/>
    </source>
</evidence>